<dbReference type="AlphaFoldDB" id="A0A6A4HH79"/>
<dbReference type="EMBL" id="ML769500">
    <property type="protein sequence ID" value="KAE9397223.1"/>
    <property type="molecule type" value="Genomic_DNA"/>
</dbReference>
<sequence>MGEVQICYILNRQNFGEETDYSSRRSHSGGVLVILAILELFGLGDLQFTVQVASRLCAHVEHMSGAAEYELNRMSRQVLNEDNIHLLDGLVVPTASVYALIRAISEKRE</sequence>
<evidence type="ECO:0000313" key="1">
    <source>
        <dbReference type="EMBL" id="KAE9397223.1"/>
    </source>
</evidence>
<evidence type="ECO:0000313" key="2">
    <source>
        <dbReference type="Proteomes" id="UP000799118"/>
    </source>
</evidence>
<gene>
    <name evidence="1" type="ORF">BT96DRAFT_977095</name>
</gene>
<accession>A0A6A4HH79</accession>
<keyword evidence="2" id="KW-1185">Reference proteome</keyword>
<name>A0A6A4HH79_9AGAR</name>
<dbReference type="Proteomes" id="UP000799118">
    <property type="component" value="Unassembled WGS sequence"/>
</dbReference>
<reference evidence="1" key="1">
    <citation type="journal article" date="2019" name="Environ. Microbiol.">
        <title>Fungal ecological strategies reflected in gene transcription - a case study of two litter decomposers.</title>
        <authorList>
            <person name="Barbi F."/>
            <person name="Kohler A."/>
            <person name="Barry K."/>
            <person name="Baskaran P."/>
            <person name="Daum C."/>
            <person name="Fauchery L."/>
            <person name="Ihrmark K."/>
            <person name="Kuo A."/>
            <person name="LaButti K."/>
            <person name="Lipzen A."/>
            <person name="Morin E."/>
            <person name="Grigoriev I.V."/>
            <person name="Henrissat B."/>
            <person name="Lindahl B."/>
            <person name="Martin F."/>
        </authorList>
    </citation>
    <scope>NUCLEOTIDE SEQUENCE</scope>
    <source>
        <strain evidence="1">JB14</strain>
    </source>
</reference>
<protein>
    <submittedName>
        <fullName evidence="1">Uncharacterized protein</fullName>
    </submittedName>
</protein>
<organism evidence="1 2">
    <name type="scientific">Gymnopus androsaceus JB14</name>
    <dbReference type="NCBI Taxonomy" id="1447944"/>
    <lineage>
        <taxon>Eukaryota</taxon>
        <taxon>Fungi</taxon>
        <taxon>Dikarya</taxon>
        <taxon>Basidiomycota</taxon>
        <taxon>Agaricomycotina</taxon>
        <taxon>Agaricomycetes</taxon>
        <taxon>Agaricomycetidae</taxon>
        <taxon>Agaricales</taxon>
        <taxon>Marasmiineae</taxon>
        <taxon>Omphalotaceae</taxon>
        <taxon>Gymnopus</taxon>
    </lineage>
</organism>
<proteinExistence type="predicted"/>